<evidence type="ECO:0000256" key="5">
    <source>
        <dbReference type="ARBA" id="ARBA00022984"/>
    </source>
</evidence>
<dbReference type="SUPFAM" id="SSF56601">
    <property type="entry name" value="beta-lactamase/transpeptidase-like"/>
    <property type="match status" value="1"/>
</dbReference>
<dbReference type="GO" id="GO:0006508">
    <property type="term" value="P:proteolysis"/>
    <property type="evidence" value="ECO:0007669"/>
    <property type="project" value="InterPro"/>
</dbReference>
<feature type="active site" evidence="7">
    <location>
        <position position="158"/>
    </location>
</feature>
<evidence type="ECO:0000259" key="10">
    <source>
        <dbReference type="Pfam" id="PF00768"/>
    </source>
</evidence>
<feature type="active site" description="Proton acceptor" evidence="7">
    <location>
        <position position="96"/>
    </location>
</feature>
<dbReference type="GO" id="GO:0071555">
    <property type="term" value="P:cell wall organization"/>
    <property type="evidence" value="ECO:0007669"/>
    <property type="project" value="UniProtKB-KW"/>
</dbReference>
<keyword evidence="4" id="KW-0133">Cell shape</keyword>
<evidence type="ECO:0000313" key="12">
    <source>
        <dbReference type="Proteomes" id="UP001144204"/>
    </source>
</evidence>
<accession>A0A9W6B0K8</accession>
<gene>
    <name evidence="11" type="ORF">WR164_05350</name>
</gene>
<evidence type="ECO:0000256" key="1">
    <source>
        <dbReference type="ARBA" id="ARBA00007164"/>
    </source>
</evidence>
<name>A0A9W6B0K8_9LACO</name>
<dbReference type="Proteomes" id="UP001144204">
    <property type="component" value="Unassembled WGS sequence"/>
</dbReference>
<evidence type="ECO:0000256" key="8">
    <source>
        <dbReference type="PIRSR" id="PIRSR618044-2"/>
    </source>
</evidence>
<evidence type="ECO:0000256" key="6">
    <source>
        <dbReference type="ARBA" id="ARBA00023316"/>
    </source>
</evidence>
<dbReference type="Gene3D" id="3.40.710.10">
    <property type="entry name" value="DD-peptidase/beta-lactamase superfamily"/>
    <property type="match status" value="1"/>
</dbReference>
<evidence type="ECO:0000256" key="9">
    <source>
        <dbReference type="RuleBase" id="RU004016"/>
    </source>
</evidence>
<organism evidence="11 12">
    <name type="scientific">Philodulcilactobacillus myokoensis</name>
    <dbReference type="NCBI Taxonomy" id="2929573"/>
    <lineage>
        <taxon>Bacteria</taxon>
        <taxon>Bacillati</taxon>
        <taxon>Bacillota</taxon>
        <taxon>Bacilli</taxon>
        <taxon>Lactobacillales</taxon>
        <taxon>Lactobacillaceae</taxon>
        <taxon>Philodulcilactobacillus</taxon>
    </lineage>
</organism>
<comment type="caution">
    <text evidence="11">The sequence shown here is derived from an EMBL/GenBank/DDBJ whole genome shotgun (WGS) entry which is preliminary data.</text>
</comment>
<protein>
    <recommendedName>
        <fullName evidence="10">Peptidase S11 D-alanyl-D-alanine carboxypeptidase A N-terminal domain-containing protein</fullName>
    </recommendedName>
</protein>
<dbReference type="PANTHER" id="PTHR21581">
    <property type="entry name" value="D-ALANYL-D-ALANINE CARBOXYPEPTIDASE"/>
    <property type="match status" value="1"/>
</dbReference>
<evidence type="ECO:0000313" key="11">
    <source>
        <dbReference type="EMBL" id="GLB46556.1"/>
    </source>
</evidence>
<dbReference type="InterPro" id="IPR018044">
    <property type="entry name" value="Peptidase_S11"/>
</dbReference>
<keyword evidence="6" id="KW-0961">Cell wall biogenesis/degradation</keyword>
<reference evidence="11" key="1">
    <citation type="submission" date="2022-07" db="EMBL/GenBank/DDBJ databases">
        <authorList>
            <person name="Kouya T."/>
            <person name="Ishiyama Y."/>
        </authorList>
    </citation>
    <scope>NUCLEOTIDE SEQUENCE</scope>
    <source>
        <strain evidence="11">WR16-4</strain>
    </source>
</reference>
<dbReference type="PRINTS" id="PR00725">
    <property type="entry name" value="DADACBPTASE1"/>
</dbReference>
<dbReference type="InterPro" id="IPR001967">
    <property type="entry name" value="Peptidase_S11_N"/>
</dbReference>
<dbReference type="AlphaFoldDB" id="A0A9W6B0K8"/>
<reference evidence="11" key="2">
    <citation type="journal article" date="2023" name="PLoS ONE">
        <title>Philodulcilactobacillus myokoensis gen. nov., sp. nov., a fructophilic, acidophilic, and agar-phobic lactic acid bacterium isolated from fermented vegetable extracts.</title>
        <authorList>
            <person name="Kouya T."/>
            <person name="Ishiyama Y."/>
            <person name="Ohashi S."/>
            <person name="Kumakubo R."/>
            <person name="Yamazaki T."/>
            <person name="Otaki T."/>
        </authorList>
    </citation>
    <scope>NUCLEOTIDE SEQUENCE</scope>
    <source>
        <strain evidence="11">WR16-4</strain>
    </source>
</reference>
<feature type="active site" description="Acyl-ester intermediate" evidence="7">
    <location>
        <position position="93"/>
    </location>
</feature>
<dbReference type="GO" id="GO:0008360">
    <property type="term" value="P:regulation of cell shape"/>
    <property type="evidence" value="ECO:0007669"/>
    <property type="project" value="UniProtKB-KW"/>
</dbReference>
<dbReference type="InterPro" id="IPR012338">
    <property type="entry name" value="Beta-lactam/transpept-like"/>
</dbReference>
<feature type="domain" description="Peptidase S11 D-alanyl-D-alanine carboxypeptidase A N-terminal" evidence="10">
    <location>
        <begin position="65"/>
        <end position="312"/>
    </location>
</feature>
<dbReference type="GO" id="GO:0009002">
    <property type="term" value="F:serine-type D-Ala-D-Ala carboxypeptidase activity"/>
    <property type="evidence" value="ECO:0007669"/>
    <property type="project" value="InterPro"/>
</dbReference>
<dbReference type="PANTHER" id="PTHR21581:SF11">
    <property type="entry name" value="D-ALANYL-D-ALANINE CARBOXYPEPTIDASE DACA"/>
    <property type="match status" value="1"/>
</dbReference>
<evidence type="ECO:0000256" key="4">
    <source>
        <dbReference type="ARBA" id="ARBA00022960"/>
    </source>
</evidence>
<evidence type="ECO:0000256" key="7">
    <source>
        <dbReference type="PIRSR" id="PIRSR618044-1"/>
    </source>
</evidence>
<comment type="similarity">
    <text evidence="1 9">Belongs to the peptidase S11 family.</text>
</comment>
<evidence type="ECO:0000256" key="2">
    <source>
        <dbReference type="ARBA" id="ARBA00022729"/>
    </source>
</evidence>
<sequence>MKVNQLIKRCLLVGVAVLGIGGSVGLNNQPINASAKSFRLHFHRGYRMQSIKKRDLISDNYNVKHARAAVAMDANTGNVVYNKNGDKRMKIASVAKLMTLYLVAQKAQSINNGWNQQVNTSNAGLKRMSYNSTLNGGFKFKRNHYSVKQLFRAALVGSSNNSAIALGQWVSGSNKSFIKAMNRQAKAWNLNASFVSASGLENNDLARYGFWAKGGYYAGNEVSANSVATIARNVLNEYPSIVNDAKRLSIKVAGQRLTNVNSLLNGGRLSHFSKGLYIDGLKTGYTGPAGLCFVGTSQKPGKDRMITVVLHDDYEFTDTTSLMQHLYSTSDAFN</sequence>
<proteinExistence type="inferred from homology"/>
<keyword evidence="12" id="KW-1185">Reference proteome</keyword>
<dbReference type="EMBL" id="BRPL01000002">
    <property type="protein sequence ID" value="GLB46556.1"/>
    <property type="molecule type" value="Genomic_DNA"/>
</dbReference>
<keyword evidence="3" id="KW-0378">Hydrolase</keyword>
<dbReference type="RefSeq" id="WP_286136023.1">
    <property type="nucleotide sequence ID" value="NZ_BRPL01000002.1"/>
</dbReference>
<dbReference type="GO" id="GO:0009252">
    <property type="term" value="P:peptidoglycan biosynthetic process"/>
    <property type="evidence" value="ECO:0007669"/>
    <property type="project" value="UniProtKB-KW"/>
</dbReference>
<keyword evidence="2" id="KW-0732">Signal</keyword>
<keyword evidence="5" id="KW-0573">Peptidoglycan synthesis</keyword>
<dbReference type="Pfam" id="PF00768">
    <property type="entry name" value="Peptidase_S11"/>
    <property type="match status" value="1"/>
</dbReference>
<feature type="binding site" evidence="8">
    <location>
        <position position="282"/>
    </location>
    <ligand>
        <name>substrate</name>
    </ligand>
</feature>
<evidence type="ECO:0000256" key="3">
    <source>
        <dbReference type="ARBA" id="ARBA00022801"/>
    </source>
</evidence>